<dbReference type="EMBL" id="LAZR01021018">
    <property type="protein sequence ID" value="KKL86773.1"/>
    <property type="molecule type" value="Genomic_DNA"/>
</dbReference>
<gene>
    <name evidence="1" type="ORF">LCGC14_1941400</name>
</gene>
<protein>
    <submittedName>
        <fullName evidence="1">Uncharacterized protein</fullName>
    </submittedName>
</protein>
<proteinExistence type="predicted"/>
<accession>A0A0F9FKI1</accession>
<evidence type="ECO:0000313" key="1">
    <source>
        <dbReference type="EMBL" id="KKL86773.1"/>
    </source>
</evidence>
<comment type="caution">
    <text evidence="1">The sequence shown here is derived from an EMBL/GenBank/DDBJ whole genome shotgun (WGS) entry which is preliminary data.</text>
</comment>
<reference evidence="1" key="1">
    <citation type="journal article" date="2015" name="Nature">
        <title>Complex archaea that bridge the gap between prokaryotes and eukaryotes.</title>
        <authorList>
            <person name="Spang A."/>
            <person name="Saw J.H."/>
            <person name="Jorgensen S.L."/>
            <person name="Zaremba-Niedzwiedzka K."/>
            <person name="Martijn J."/>
            <person name="Lind A.E."/>
            <person name="van Eijk R."/>
            <person name="Schleper C."/>
            <person name="Guy L."/>
            <person name="Ettema T.J."/>
        </authorList>
    </citation>
    <scope>NUCLEOTIDE SEQUENCE</scope>
</reference>
<sequence length="64" mass="7381">MEDTETQQEIAPPKFVGKPKVALKRNSKGVFWEVVAYDEDIDEAKRETIRVDGELLKQYAEVNK</sequence>
<dbReference type="AlphaFoldDB" id="A0A0F9FKI1"/>
<organism evidence="1">
    <name type="scientific">marine sediment metagenome</name>
    <dbReference type="NCBI Taxonomy" id="412755"/>
    <lineage>
        <taxon>unclassified sequences</taxon>
        <taxon>metagenomes</taxon>
        <taxon>ecological metagenomes</taxon>
    </lineage>
</organism>
<name>A0A0F9FKI1_9ZZZZ</name>